<dbReference type="Gene3D" id="3.40.50.300">
    <property type="entry name" value="P-loop containing nucleotide triphosphate hydrolases"/>
    <property type="match status" value="1"/>
</dbReference>
<dbReference type="Pfam" id="PF00158">
    <property type="entry name" value="Sigma54_activat"/>
    <property type="match status" value="1"/>
</dbReference>
<keyword evidence="7" id="KW-0804">Transcription</keyword>
<dbReference type="InterPro" id="IPR025944">
    <property type="entry name" value="Sigma_54_int_dom_CS"/>
</dbReference>
<evidence type="ECO:0000313" key="10">
    <source>
        <dbReference type="Proteomes" id="UP001166571"/>
    </source>
</evidence>
<organism evidence="9 10">
    <name type="scientific">Sphingopyxis jiangsuensis</name>
    <dbReference type="NCBI Taxonomy" id="2871171"/>
    <lineage>
        <taxon>Bacteria</taxon>
        <taxon>Pseudomonadati</taxon>
        <taxon>Pseudomonadota</taxon>
        <taxon>Alphaproteobacteria</taxon>
        <taxon>Sphingomonadales</taxon>
        <taxon>Sphingomonadaceae</taxon>
        <taxon>Sphingopyxis</taxon>
    </lineage>
</organism>
<sequence length="358" mass="38927">MTVVGQFDSDQAALETLIIGASPAAQHLREMIRRVARSNASVMLCGPSGSGKELVARAIHDEGMRSGKAFTAINCGAIPGDLIESELFGHEKGSFTGAHARRIGHFEASEGGTLFLDEIGDMRFDMQVKLLRVLEDRTIVRVGSSEPRAVDVRIISATHQNLDEAIGEGRFREDLFFRLGVVVLQVPSLASRAEDIPALIRHFQRKMPADVKCRYDNAALATLMHHGWPGNIRELRNFVERASVLHGGETLGADDVAMLLNPTAAPAAWRAIPSSPAPSPDTAIEIDVPGNAALFPKTPAPGRPIDLKREIETIELEQIHVALDMADGIISEAARLLTLKRTTLIEKMRKYGVQQQAA</sequence>
<dbReference type="PROSITE" id="PS00688">
    <property type="entry name" value="SIGMA54_INTERACT_3"/>
    <property type="match status" value="1"/>
</dbReference>
<dbReference type="InterPro" id="IPR058031">
    <property type="entry name" value="AAA_lid_NorR"/>
</dbReference>
<dbReference type="Pfam" id="PF02954">
    <property type="entry name" value="HTH_8"/>
    <property type="match status" value="1"/>
</dbReference>
<dbReference type="Gene3D" id="1.10.8.60">
    <property type="match status" value="1"/>
</dbReference>
<evidence type="ECO:0000256" key="7">
    <source>
        <dbReference type="ARBA" id="ARBA00023163"/>
    </source>
</evidence>
<dbReference type="EMBL" id="JAILXK010000002">
    <property type="protein sequence ID" value="MBY4637248.1"/>
    <property type="molecule type" value="Genomic_DNA"/>
</dbReference>
<protein>
    <submittedName>
        <fullName evidence="9">Sigma-54 dependent transcriptional regulator</fullName>
    </submittedName>
</protein>
<dbReference type="Pfam" id="PF25601">
    <property type="entry name" value="AAA_lid_14"/>
    <property type="match status" value="1"/>
</dbReference>
<reference evidence="9" key="1">
    <citation type="submission" date="2021-08" db="EMBL/GenBank/DDBJ databases">
        <title>Sphingopyxis panaciterrulae sp. nov., isolated from the surface water of the Yellow Sea.</title>
        <authorList>
            <person name="Gao Z."/>
            <person name="Zhang D."/>
            <person name="Zhang A."/>
        </authorList>
    </citation>
    <scope>NUCLEOTIDE SEQUENCE</scope>
    <source>
        <strain evidence="9">XHP0097</strain>
    </source>
</reference>
<dbReference type="SUPFAM" id="SSF46689">
    <property type="entry name" value="Homeodomain-like"/>
    <property type="match status" value="1"/>
</dbReference>
<dbReference type="PANTHER" id="PTHR32071">
    <property type="entry name" value="TRANSCRIPTIONAL REGULATORY PROTEIN"/>
    <property type="match status" value="1"/>
</dbReference>
<keyword evidence="1" id="KW-0547">Nucleotide-binding</keyword>
<evidence type="ECO:0000313" key="9">
    <source>
        <dbReference type="EMBL" id="MBY4637248.1"/>
    </source>
</evidence>
<dbReference type="PROSITE" id="PS50045">
    <property type="entry name" value="SIGMA54_INTERACT_4"/>
    <property type="match status" value="1"/>
</dbReference>
<accession>A0ABS7MEG0</accession>
<dbReference type="SUPFAM" id="SSF52540">
    <property type="entry name" value="P-loop containing nucleoside triphosphate hydrolases"/>
    <property type="match status" value="1"/>
</dbReference>
<dbReference type="InterPro" id="IPR002078">
    <property type="entry name" value="Sigma_54_int"/>
</dbReference>
<name>A0ABS7MEG0_9SPHN</name>
<keyword evidence="10" id="KW-1185">Reference proteome</keyword>
<dbReference type="InterPro" id="IPR025943">
    <property type="entry name" value="Sigma_54_int_dom_ATP-bd_2"/>
</dbReference>
<dbReference type="PROSITE" id="PS00676">
    <property type="entry name" value="SIGMA54_INTERACT_2"/>
    <property type="match status" value="1"/>
</dbReference>
<proteinExistence type="predicted"/>
<evidence type="ECO:0000256" key="5">
    <source>
        <dbReference type="ARBA" id="ARBA00023125"/>
    </source>
</evidence>
<dbReference type="InterPro" id="IPR027417">
    <property type="entry name" value="P-loop_NTPase"/>
</dbReference>
<evidence type="ECO:0000256" key="3">
    <source>
        <dbReference type="ARBA" id="ARBA00023012"/>
    </source>
</evidence>
<dbReference type="PRINTS" id="PR01590">
    <property type="entry name" value="HTHFIS"/>
</dbReference>
<keyword evidence="4" id="KW-0805">Transcription regulation</keyword>
<evidence type="ECO:0000256" key="1">
    <source>
        <dbReference type="ARBA" id="ARBA00022741"/>
    </source>
</evidence>
<evidence type="ECO:0000259" key="8">
    <source>
        <dbReference type="PROSITE" id="PS50045"/>
    </source>
</evidence>
<evidence type="ECO:0000256" key="2">
    <source>
        <dbReference type="ARBA" id="ARBA00022840"/>
    </source>
</evidence>
<keyword evidence="6" id="KW-0010">Activator</keyword>
<dbReference type="InterPro" id="IPR009057">
    <property type="entry name" value="Homeodomain-like_sf"/>
</dbReference>
<keyword evidence="3" id="KW-0902">Two-component regulatory system</keyword>
<gene>
    <name evidence="9" type="ORF">K5P26_08875</name>
</gene>
<dbReference type="Gene3D" id="1.10.10.60">
    <property type="entry name" value="Homeodomain-like"/>
    <property type="match status" value="1"/>
</dbReference>
<comment type="caution">
    <text evidence="9">The sequence shown here is derived from an EMBL/GenBank/DDBJ whole genome shotgun (WGS) entry which is preliminary data.</text>
</comment>
<feature type="domain" description="Sigma-54 factor interaction" evidence="8">
    <location>
        <begin position="18"/>
        <end position="244"/>
    </location>
</feature>
<dbReference type="InterPro" id="IPR002197">
    <property type="entry name" value="HTH_Fis"/>
</dbReference>
<dbReference type="SMART" id="SM00382">
    <property type="entry name" value="AAA"/>
    <property type="match status" value="1"/>
</dbReference>
<keyword evidence="5" id="KW-0238">DNA-binding</keyword>
<evidence type="ECO:0000256" key="6">
    <source>
        <dbReference type="ARBA" id="ARBA00023159"/>
    </source>
</evidence>
<dbReference type="CDD" id="cd00009">
    <property type="entry name" value="AAA"/>
    <property type="match status" value="1"/>
</dbReference>
<dbReference type="Proteomes" id="UP001166571">
    <property type="component" value="Unassembled WGS sequence"/>
</dbReference>
<evidence type="ECO:0000256" key="4">
    <source>
        <dbReference type="ARBA" id="ARBA00023015"/>
    </source>
</evidence>
<dbReference type="InterPro" id="IPR003593">
    <property type="entry name" value="AAA+_ATPase"/>
</dbReference>
<keyword evidence="2" id="KW-0067">ATP-binding</keyword>